<protein>
    <recommendedName>
        <fullName evidence="1">Transcriptional regulator TetR C-terminal Proteobacteria type domain-containing protein</fullName>
    </recommendedName>
</protein>
<dbReference type="Gene3D" id="1.10.357.10">
    <property type="entry name" value="Tetracycline Repressor, domain 2"/>
    <property type="match status" value="1"/>
</dbReference>
<dbReference type="EMBL" id="BJYG01000024">
    <property type="protein sequence ID" value="GEN63711.1"/>
    <property type="molecule type" value="Genomic_DNA"/>
</dbReference>
<dbReference type="Proteomes" id="UP000321746">
    <property type="component" value="Unassembled WGS sequence"/>
</dbReference>
<evidence type="ECO:0000313" key="3">
    <source>
        <dbReference type="Proteomes" id="UP000321746"/>
    </source>
</evidence>
<organism evidence="2 3">
    <name type="scientific">Acetobacter oeni</name>
    <dbReference type="NCBI Taxonomy" id="304077"/>
    <lineage>
        <taxon>Bacteria</taxon>
        <taxon>Pseudomonadati</taxon>
        <taxon>Pseudomonadota</taxon>
        <taxon>Alphaproteobacteria</taxon>
        <taxon>Acetobacterales</taxon>
        <taxon>Acetobacteraceae</taxon>
        <taxon>Acetobacter</taxon>
    </lineage>
</organism>
<dbReference type="AlphaFoldDB" id="A0A511XL87"/>
<dbReference type="Pfam" id="PF14246">
    <property type="entry name" value="TetR_C_7"/>
    <property type="match status" value="1"/>
</dbReference>
<proteinExistence type="predicted"/>
<evidence type="ECO:0000313" key="2">
    <source>
        <dbReference type="EMBL" id="GEN63711.1"/>
    </source>
</evidence>
<dbReference type="RefSeq" id="WP_242012020.1">
    <property type="nucleotide sequence ID" value="NZ_BJYG01000024.1"/>
</dbReference>
<name>A0A511XL87_9PROT</name>
<keyword evidence="3" id="KW-1185">Reference proteome</keyword>
<accession>A0A511XL87</accession>
<reference evidence="2 3" key="1">
    <citation type="submission" date="2019-07" db="EMBL/GenBank/DDBJ databases">
        <title>Whole genome shotgun sequence of Acetobacter oeni NBRC 105207.</title>
        <authorList>
            <person name="Hosoyama A."/>
            <person name="Uohara A."/>
            <person name="Ohji S."/>
            <person name="Ichikawa N."/>
        </authorList>
    </citation>
    <scope>NUCLEOTIDE SEQUENCE [LARGE SCALE GENOMIC DNA]</scope>
    <source>
        <strain evidence="2 3">NBRC 105207</strain>
    </source>
</reference>
<feature type="domain" description="Transcriptional regulator TetR C-terminal Proteobacteria type" evidence="1">
    <location>
        <begin position="1"/>
        <end position="68"/>
    </location>
</feature>
<comment type="caution">
    <text evidence="2">The sequence shown here is derived from an EMBL/GenBank/DDBJ whole genome shotgun (WGS) entry which is preliminary data.</text>
</comment>
<dbReference type="InterPro" id="IPR039536">
    <property type="entry name" value="TetR_C_Proteobacteria"/>
</dbReference>
<sequence length="71" mass="8033">MTSPDALMLYRIVVSEAGHFPLLAQAFWENTHEVAIATLAGRLKDQSEKDGLRITDPTFAAERFLRFVRRG</sequence>
<gene>
    <name evidence="2" type="ORF">AOE01nite_19350</name>
</gene>
<evidence type="ECO:0000259" key="1">
    <source>
        <dbReference type="Pfam" id="PF14246"/>
    </source>
</evidence>